<dbReference type="EMBL" id="CAJQYY010000038">
    <property type="protein sequence ID" value="CAG4922108.1"/>
    <property type="molecule type" value="Genomic_DNA"/>
</dbReference>
<organism evidence="1 2">
    <name type="scientific">Paraburkholderia gardini</name>
    <dbReference type="NCBI Taxonomy" id="2823469"/>
    <lineage>
        <taxon>Bacteria</taxon>
        <taxon>Pseudomonadati</taxon>
        <taxon>Pseudomonadota</taxon>
        <taxon>Betaproteobacteria</taxon>
        <taxon>Burkholderiales</taxon>
        <taxon>Burkholderiaceae</taxon>
        <taxon>Paraburkholderia</taxon>
    </lineage>
</organism>
<evidence type="ECO:0000313" key="2">
    <source>
        <dbReference type="Proteomes" id="UP000789752"/>
    </source>
</evidence>
<reference evidence="1 2" key="1">
    <citation type="submission" date="2021-04" db="EMBL/GenBank/DDBJ databases">
        <authorList>
            <person name="Vanwijnsberghe S."/>
        </authorList>
    </citation>
    <scope>NUCLEOTIDE SEQUENCE [LARGE SCALE GENOMIC DNA]</scope>
    <source>
        <strain evidence="1 2">LMG 32171</strain>
    </source>
</reference>
<dbReference type="Proteomes" id="UP000789752">
    <property type="component" value="Unassembled WGS sequence"/>
</dbReference>
<accession>A0ABM8UAA2</accession>
<comment type="caution">
    <text evidence="1">The sequence shown here is derived from an EMBL/GenBank/DDBJ whole genome shotgun (WGS) entry which is preliminary data.</text>
</comment>
<proteinExistence type="predicted"/>
<keyword evidence="2" id="KW-1185">Reference proteome</keyword>
<sequence>MRNSATRFPLKVRDLKKGIPCGERSVLREDLKMTATATRKRHSLV</sequence>
<protein>
    <submittedName>
        <fullName evidence="1">Uncharacterized protein</fullName>
    </submittedName>
</protein>
<gene>
    <name evidence="1" type="ORF">R54767_04860</name>
</gene>
<evidence type="ECO:0000313" key="1">
    <source>
        <dbReference type="EMBL" id="CAG4922108.1"/>
    </source>
</evidence>
<name>A0ABM8UAA2_9BURK</name>